<evidence type="ECO:0000256" key="3">
    <source>
        <dbReference type="ARBA" id="ARBA00022692"/>
    </source>
</evidence>
<dbReference type="PRINTS" id="PR00762">
    <property type="entry name" value="CLCHANNEL"/>
</dbReference>
<organism evidence="13 14">
    <name type="scientific">Saprolegnia parasitica (strain CBS 223.65)</name>
    <dbReference type="NCBI Taxonomy" id="695850"/>
    <lineage>
        <taxon>Eukaryota</taxon>
        <taxon>Sar</taxon>
        <taxon>Stramenopiles</taxon>
        <taxon>Oomycota</taxon>
        <taxon>Saprolegniomycetes</taxon>
        <taxon>Saprolegniales</taxon>
        <taxon>Saprolegniaceae</taxon>
        <taxon>Saprolegnia</taxon>
    </lineage>
</organism>
<dbReference type="Pfam" id="PF00654">
    <property type="entry name" value="Voltage_CLC"/>
    <property type="match status" value="1"/>
</dbReference>
<feature type="transmembrane region" description="Helical" evidence="11">
    <location>
        <begin position="366"/>
        <end position="387"/>
    </location>
</feature>
<sequence>MKPSYAPLGRHEAARPQYESVDFVPYDSPGHLHSPACYSDGNCQECQLQQYPRPTTATSLISSFLGHETTSAFLKWCLSFVIGVITAYIAIFISTGTGSIVNWKYTQLKGVLEHEKSGLTYTGAGLLFLVLFNAMLVGVASTVILYFAPSAAGSGIPETKSTLNGVLVKAWMSPSTLICKTMGIMMSVGGGLPVGREGPLIHIGAIVASTLTSKRTYQCWQSARITLLREKDVRDLVTCGAAAGVAAAFGAPIGGVLFALEEGASFLSPKLIWRAFFCAMTAAFVGFGTNVFVGGSFNEEAKKSVLFSFGKMSDPSVDRAAYVPYELLVFVGMGIAGGICGAIYTHLNNLLMFRWNLKSLKAPLKVLHVVSLGVGVSFLWFGLAFGLGSCKPLPTPIATAPEKLELRSELVQFYCGPNQYNDLASLFLTSPDTALKQLLHFGEVATAPSDFTAASLLAYGLCYFLGSALTFGSAISGGVFIPCILSGAALGRLFGGLMQTDAVNYMHLSTYSLVGAAAMLGGVTRMTISLTIILLEATGDLQYALPLMMTLMSARWVGNSLSTGLYDLHIHGRGIPFLDWSPPYAFETFTVAHVMKDEPVYLSKRETVGTLLKTLIECTHDHAWAVVEEPGSLVLVGTLQRSTLGALLLDKSAWRDELLRGCFEADDREDSIEAADFSKNDRETIINLERYINPSPFLIPVEASAAQAYRLFRSLGLSSLCVVTKSGELAGLVTRDELYHFSRQEH</sequence>
<feature type="domain" description="CBS" evidence="12">
    <location>
        <begin position="692"/>
        <end position="746"/>
    </location>
</feature>
<accession>A0A067C3I5</accession>
<dbReference type="Pfam" id="PF00571">
    <property type="entry name" value="CBS"/>
    <property type="match status" value="1"/>
</dbReference>
<dbReference type="InterPro" id="IPR000644">
    <property type="entry name" value="CBS_dom"/>
</dbReference>
<dbReference type="PANTHER" id="PTHR11689">
    <property type="entry name" value="CHLORIDE CHANNEL PROTEIN CLC FAMILY MEMBER"/>
    <property type="match status" value="1"/>
</dbReference>
<dbReference type="OMA" id="YLIRLKW"/>
<dbReference type="GO" id="GO:0016020">
    <property type="term" value="C:membrane"/>
    <property type="evidence" value="ECO:0007669"/>
    <property type="project" value="UniProtKB-SubCell"/>
</dbReference>
<comment type="subcellular location">
    <subcellularLocation>
        <location evidence="1 11">Membrane</location>
        <topology evidence="1 11">Multi-pass membrane protein</topology>
    </subcellularLocation>
</comment>
<dbReference type="RefSeq" id="XP_012207928.1">
    <property type="nucleotide sequence ID" value="XM_012352538.1"/>
</dbReference>
<keyword evidence="3 11" id="KW-0812">Transmembrane</keyword>
<dbReference type="AlphaFoldDB" id="A0A067C3I5"/>
<keyword evidence="6 11" id="KW-0406">Ion transport</keyword>
<dbReference type="SUPFAM" id="SSF81340">
    <property type="entry name" value="Clc chloride channel"/>
    <property type="match status" value="1"/>
</dbReference>
<keyword evidence="9 11" id="KW-0868">Chloride</keyword>
<keyword evidence="5 11" id="KW-1133">Transmembrane helix</keyword>
<feature type="transmembrane region" description="Helical" evidence="11">
    <location>
        <begin position="272"/>
        <end position="293"/>
    </location>
</feature>
<proteinExistence type="inferred from homology"/>
<feature type="transmembrane region" description="Helical" evidence="11">
    <location>
        <begin position="457"/>
        <end position="490"/>
    </location>
</feature>
<dbReference type="PROSITE" id="PS51371">
    <property type="entry name" value="CBS"/>
    <property type="match status" value="2"/>
</dbReference>
<dbReference type="VEuPathDB" id="FungiDB:SPRG_13685"/>
<comment type="similarity">
    <text evidence="11">Belongs to the chloride channel (TC 2.A.49) family.</text>
</comment>
<evidence type="ECO:0000256" key="9">
    <source>
        <dbReference type="ARBA" id="ARBA00023214"/>
    </source>
</evidence>
<dbReference type="GeneID" id="24135549"/>
<evidence type="ECO:0000256" key="7">
    <source>
        <dbReference type="ARBA" id="ARBA00023122"/>
    </source>
</evidence>
<evidence type="ECO:0000256" key="2">
    <source>
        <dbReference type="ARBA" id="ARBA00022448"/>
    </source>
</evidence>
<feature type="transmembrane region" description="Helical" evidence="11">
    <location>
        <begin position="322"/>
        <end position="345"/>
    </location>
</feature>
<keyword evidence="8 11" id="KW-0472">Membrane</keyword>
<evidence type="ECO:0000256" key="5">
    <source>
        <dbReference type="ARBA" id="ARBA00022989"/>
    </source>
</evidence>
<dbReference type="OrthoDB" id="428525at2759"/>
<evidence type="ECO:0000256" key="6">
    <source>
        <dbReference type="ARBA" id="ARBA00023065"/>
    </source>
</evidence>
<feature type="transmembrane region" description="Helical" evidence="11">
    <location>
        <begin position="241"/>
        <end position="260"/>
    </location>
</feature>
<evidence type="ECO:0000313" key="14">
    <source>
        <dbReference type="Proteomes" id="UP000030745"/>
    </source>
</evidence>
<keyword evidence="7 10" id="KW-0129">CBS domain</keyword>
<keyword evidence="4" id="KW-0677">Repeat</keyword>
<name>A0A067C3I5_SAPPC</name>
<feature type="transmembrane region" description="Helical" evidence="11">
    <location>
        <begin position="511"/>
        <end position="535"/>
    </location>
</feature>
<dbReference type="KEGG" id="spar:SPRG_13685"/>
<gene>
    <name evidence="13" type="ORF">SPRG_13685</name>
</gene>
<dbReference type="Proteomes" id="UP000030745">
    <property type="component" value="Unassembled WGS sequence"/>
</dbReference>
<feature type="transmembrane region" description="Helical" evidence="11">
    <location>
        <begin position="124"/>
        <end position="148"/>
    </location>
</feature>
<dbReference type="EMBL" id="KK583289">
    <property type="protein sequence ID" value="KDO21372.1"/>
    <property type="molecule type" value="Genomic_DNA"/>
</dbReference>
<keyword evidence="2 11" id="KW-0813">Transport</keyword>
<evidence type="ECO:0000313" key="13">
    <source>
        <dbReference type="EMBL" id="KDO21372.1"/>
    </source>
</evidence>
<keyword evidence="14" id="KW-1185">Reference proteome</keyword>
<evidence type="ECO:0000256" key="1">
    <source>
        <dbReference type="ARBA" id="ARBA00004141"/>
    </source>
</evidence>
<comment type="caution">
    <text evidence="11">Lacks conserved residue(s) required for the propagation of feature annotation.</text>
</comment>
<dbReference type="InterPro" id="IPR001807">
    <property type="entry name" value="ClC"/>
</dbReference>
<feature type="domain" description="CBS" evidence="12">
    <location>
        <begin position="595"/>
        <end position="657"/>
    </location>
</feature>
<protein>
    <recommendedName>
        <fullName evidence="11">Chloride channel protein</fullName>
    </recommendedName>
</protein>
<dbReference type="InterPro" id="IPR014743">
    <property type="entry name" value="Cl-channel_core"/>
</dbReference>
<dbReference type="Gene3D" id="1.10.3080.10">
    <property type="entry name" value="Clc chloride channel"/>
    <property type="match status" value="1"/>
</dbReference>
<dbReference type="PANTHER" id="PTHR11689:SF136">
    <property type="entry name" value="H(+)_CL(-) EXCHANGE TRANSPORTER 7"/>
    <property type="match status" value="1"/>
</dbReference>
<dbReference type="STRING" id="695850.A0A067C3I5"/>
<dbReference type="GO" id="GO:0005254">
    <property type="term" value="F:chloride channel activity"/>
    <property type="evidence" value="ECO:0007669"/>
    <property type="project" value="UniProtKB-UniRule"/>
</dbReference>
<feature type="transmembrane region" description="Helical" evidence="11">
    <location>
        <begin position="73"/>
        <end position="103"/>
    </location>
</feature>
<evidence type="ECO:0000256" key="4">
    <source>
        <dbReference type="ARBA" id="ARBA00022737"/>
    </source>
</evidence>
<dbReference type="Gene3D" id="3.10.580.10">
    <property type="entry name" value="CBS-domain"/>
    <property type="match status" value="1"/>
</dbReference>
<dbReference type="InterPro" id="IPR046342">
    <property type="entry name" value="CBS_dom_sf"/>
</dbReference>
<dbReference type="SUPFAM" id="SSF54631">
    <property type="entry name" value="CBS-domain pair"/>
    <property type="match status" value="1"/>
</dbReference>
<evidence type="ECO:0000259" key="12">
    <source>
        <dbReference type="PROSITE" id="PS51371"/>
    </source>
</evidence>
<dbReference type="CDD" id="cd04591">
    <property type="entry name" value="CBS_pair_voltage-gated_CLC_euk_bac"/>
    <property type="match status" value="1"/>
</dbReference>
<evidence type="ECO:0000256" key="11">
    <source>
        <dbReference type="RuleBase" id="RU361221"/>
    </source>
</evidence>
<evidence type="ECO:0000256" key="10">
    <source>
        <dbReference type="PROSITE-ProRule" id="PRU00703"/>
    </source>
</evidence>
<reference evidence="13 14" key="1">
    <citation type="journal article" date="2013" name="PLoS Genet.">
        <title>Distinctive expansion of potential virulence genes in the genome of the oomycete fish pathogen Saprolegnia parasitica.</title>
        <authorList>
            <person name="Jiang R.H."/>
            <person name="de Bruijn I."/>
            <person name="Haas B.J."/>
            <person name="Belmonte R."/>
            <person name="Lobach L."/>
            <person name="Christie J."/>
            <person name="van den Ackerveken G."/>
            <person name="Bottin A."/>
            <person name="Bulone V."/>
            <person name="Diaz-Moreno S.M."/>
            <person name="Dumas B."/>
            <person name="Fan L."/>
            <person name="Gaulin E."/>
            <person name="Govers F."/>
            <person name="Grenville-Briggs L.J."/>
            <person name="Horner N.R."/>
            <person name="Levin J.Z."/>
            <person name="Mammella M."/>
            <person name="Meijer H.J."/>
            <person name="Morris P."/>
            <person name="Nusbaum C."/>
            <person name="Oome S."/>
            <person name="Phillips A.J."/>
            <person name="van Rooyen D."/>
            <person name="Rzeszutek E."/>
            <person name="Saraiva M."/>
            <person name="Secombes C.J."/>
            <person name="Seidl M.F."/>
            <person name="Snel B."/>
            <person name="Stassen J.H."/>
            <person name="Sykes S."/>
            <person name="Tripathy S."/>
            <person name="van den Berg H."/>
            <person name="Vega-Arreguin J.C."/>
            <person name="Wawra S."/>
            <person name="Young S.K."/>
            <person name="Zeng Q."/>
            <person name="Dieguez-Uribeondo J."/>
            <person name="Russ C."/>
            <person name="Tyler B.M."/>
            <person name="van West P."/>
        </authorList>
    </citation>
    <scope>NUCLEOTIDE SEQUENCE [LARGE SCALE GENOMIC DNA]</scope>
    <source>
        <strain evidence="13 14">CBS 223.65</strain>
    </source>
</reference>
<evidence type="ECO:0000256" key="8">
    <source>
        <dbReference type="ARBA" id="ARBA00023136"/>
    </source>
</evidence>
<dbReference type="InterPro" id="IPR051280">
    <property type="entry name" value="Cl-channel/antiporter"/>
</dbReference>